<evidence type="ECO:0000313" key="2">
    <source>
        <dbReference type="Proteomes" id="UP000242381"/>
    </source>
</evidence>
<protein>
    <submittedName>
        <fullName evidence="1">Uncharacterized protein</fullName>
    </submittedName>
</protein>
<dbReference type="AlphaFoldDB" id="A0A1X0RZU3"/>
<accession>A0A1X0RZU3</accession>
<dbReference type="VEuPathDB" id="FungiDB:BCV72DRAFT_331326"/>
<dbReference type="EMBL" id="KV921353">
    <property type="protein sequence ID" value="ORE17519.1"/>
    <property type="molecule type" value="Genomic_DNA"/>
</dbReference>
<reference evidence="1 2" key="1">
    <citation type="journal article" date="2016" name="Proc. Natl. Acad. Sci. U.S.A.">
        <title>Lipid metabolic changes in an early divergent fungus govern the establishment of a mutualistic symbiosis with endobacteria.</title>
        <authorList>
            <person name="Lastovetsky O.A."/>
            <person name="Gaspar M.L."/>
            <person name="Mondo S.J."/>
            <person name="LaButti K.M."/>
            <person name="Sandor L."/>
            <person name="Grigoriev I.V."/>
            <person name="Henry S.A."/>
            <person name="Pawlowska T.E."/>
        </authorList>
    </citation>
    <scope>NUCLEOTIDE SEQUENCE [LARGE SCALE GENOMIC DNA]</scope>
    <source>
        <strain evidence="1 2">ATCC 11559</strain>
    </source>
</reference>
<dbReference type="VEuPathDB" id="FungiDB:BCV72DRAFT_142284"/>
<gene>
    <name evidence="1" type="ORF">BCV71DRAFT_235718</name>
</gene>
<dbReference type="Proteomes" id="UP000242381">
    <property type="component" value="Unassembled WGS sequence"/>
</dbReference>
<sequence>MTLRLQRHVKYKVDATYVKGPLTANRRLPFLFTQTRTGLFKSTAFEASDDDFQDTPLFRKGVVINEKTPVSAVSTNVSVEAALSAHIPSTDCTFDCMTSKKYQSKASKTEALKKATVKENMPSDNIKKNFKTFCESTSLTQSGSKRKVYAILKCEPRGTVWNRDVNSAFNIYDIFVYKSKHNNESPTKEANGVPWI</sequence>
<name>A0A1X0RZU3_RHIZD</name>
<proteinExistence type="predicted"/>
<organism evidence="1 2">
    <name type="scientific">Rhizopus microsporus</name>
    <dbReference type="NCBI Taxonomy" id="58291"/>
    <lineage>
        <taxon>Eukaryota</taxon>
        <taxon>Fungi</taxon>
        <taxon>Fungi incertae sedis</taxon>
        <taxon>Mucoromycota</taxon>
        <taxon>Mucoromycotina</taxon>
        <taxon>Mucoromycetes</taxon>
        <taxon>Mucorales</taxon>
        <taxon>Mucorineae</taxon>
        <taxon>Rhizopodaceae</taxon>
        <taxon>Rhizopus</taxon>
    </lineage>
</organism>
<evidence type="ECO:0000313" key="1">
    <source>
        <dbReference type="EMBL" id="ORE17519.1"/>
    </source>
</evidence>